<comment type="caution">
    <text evidence="2">The sequence shown here is derived from an EMBL/GenBank/DDBJ whole genome shotgun (WGS) entry which is preliminary data.</text>
</comment>
<dbReference type="Proteomes" id="UP001066276">
    <property type="component" value="Chromosome 5"/>
</dbReference>
<evidence type="ECO:0000256" key="1">
    <source>
        <dbReference type="SAM" id="MobiDB-lite"/>
    </source>
</evidence>
<dbReference type="AlphaFoldDB" id="A0AAV7RS69"/>
<evidence type="ECO:0000313" key="3">
    <source>
        <dbReference type="Proteomes" id="UP001066276"/>
    </source>
</evidence>
<organism evidence="2 3">
    <name type="scientific">Pleurodeles waltl</name>
    <name type="common">Iberian ribbed newt</name>
    <dbReference type="NCBI Taxonomy" id="8319"/>
    <lineage>
        <taxon>Eukaryota</taxon>
        <taxon>Metazoa</taxon>
        <taxon>Chordata</taxon>
        <taxon>Craniata</taxon>
        <taxon>Vertebrata</taxon>
        <taxon>Euteleostomi</taxon>
        <taxon>Amphibia</taxon>
        <taxon>Batrachia</taxon>
        <taxon>Caudata</taxon>
        <taxon>Salamandroidea</taxon>
        <taxon>Salamandridae</taxon>
        <taxon>Pleurodelinae</taxon>
        <taxon>Pleurodeles</taxon>
    </lineage>
</organism>
<keyword evidence="3" id="KW-1185">Reference proteome</keyword>
<feature type="region of interest" description="Disordered" evidence="1">
    <location>
        <begin position="130"/>
        <end position="153"/>
    </location>
</feature>
<accession>A0AAV7RS69</accession>
<feature type="compositionally biased region" description="Polar residues" evidence="1">
    <location>
        <begin position="139"/>
        <end position="153"/>
    </location>
</feature>
<protein>
    <submittedName>
        <fullName evidence="2">Uncharacterized protein</fullName>
    </submittedName>
</protein>
<feature type="region of interest" description="Disordered" evidence="1">
    <location>
        <begin position="62"/>
        <end position="81"/>
    </location>
</feature>
<sequence>MAGGPPGLSLLVQDLPLEWSLQPPPLIPLRCGLSVPPVAVPRCHYSALRCRRATGALYRLGTQDQDLLRPSPRGPHADPPPPFRCAASSPPVCNCLVPVFAESPLHCLGGRRGGQSTFFLLLGALPASAPSPAGAPGTPQGSQWGVQAQGQLRSPGSTARATLLLSLCAPYAACSHPGRLCVCLAAGGEVVHPTALSAPETLQRGPGGPAATLFSSGPDAHARPRRHTPGARCTA</sequence>
<feature type="region of interest" description="Disordered" evidence="1">
    <location>
        <begin position="199"/>
        <end position="235"/>
    </location>
</feature>
<name>A0AAV7RS69_PLEWA</name>
<proteinExistence type="predicted"/>
<gene>
    <name evidence="2" type="ORF">NDU88_006781</name>
</gene>
<reference evidence="2" key="1">
    <citation type="journal article" date="2022" name="bioRxiv">
        <title>Sequencing and chromosome-scale assembly of the giantPleurodeles waltlgenome.</title>
        <authorList>
            <person name="Brown T."/>
            <person name="Elewa A."/>
            <person name="Iarovenko S."/>
            <person name="Subramanian E."/>
            <person name="Araus A.J."/>
            <person name="Petzold A."/>
            <person name="Susuki M."/>
            <person name="Suzuki K.-i.T."/>
            <person name="Hayashi T."/>
            <person name="Toyoda A."/>
            <person name="Oliveira C."/>
            <person name="Osipova E."/>
            <person name="Leigh N.D."/>
            <person name="Simon A."/>
            <person name="Yun M.H."/>
        </authorList>
    </citation>
    <scope>NUCLEOTIDE SEQUENCE</scope>
    <source>
        <strain evidence="2">20211129_DDA</strain>
        <tissue evidence="2">Liver</tissue>
    </source>
</reference>
<dbReference type="EMBL" id="JANPWB010000009">
    <property type="protein sequence ID" value="KAJ1154024.1"/>
    <property type="molecule type" value="Genomic_DNA"/>
</dbReference>
<evidence type="ECO:0000313" key="2">
    <source>
        <dbReference type="EMBL" id="KAJ1154024.1"/>
    </source>
</evidence>